<comment type="caution">
    <text evidence="16">The sequence shown here is derived from an EMBL/GenBank/DDBJ whole genome shotgun (WGS) entry which is preliminary data.</text>
</comment>
<evidence type="ECO:0000256" key="3">
    <source>
        <dbReference type="ARBA" id="ARBA00009516"/>
    </source>
</evidence>
<feature type="domain" description="Phosphoribosyltransferase" evidence="15">
    <location>
        <begin position="9"/>
        <end position="211"/>
    </location>
</feature>
<comment type="catalytic activity">
    <reaction evidence="11">
        <text>UMP + diphosphate = 5-phospho-alpha-D-ribose 1-diphosphate + uracil</text>
        <dbReference type="Rhea" id="RHEA:13017"/>
        <dbReference type="ChEBI" id="CHEBI:17568"/>
        <dbReference type="ChEBI" id="CHEBI:33019"/>
        <dbReference type="ChEBI" id="CHEBI:57865"/>
        <dbReference type="ChEBI" id="CHEBI:58017"/>
        <dbReference type="EC" id="2.4.2.9"/>
    </reaction>
</comment>
<evidence type="ECO:0000256" key="12">
    <source>
        <dbReference type="ARBA" id="ARBA00056901"/>
    </source>
</evidence>
<evidence type="ECO:0000256" key="5">
    <source>
        <dbReference type="ARBA" id="ARBA00022533"/>
    </source>
</evidence>
<evidence type="ECO:0000256" key="1">
    <source>
        <dbReference type="ARBA" id="ARBA00001946"/>
    </source>
</evidence>
<dbReference type="EC" id="2.4.2.9" evidence="4"/>
<dbReference type="Proteomes" id="UP000325105">
    <property type="component" value="Unassembled WGS sequence"/>
</dbReference>
<dbReference type="PANTHER" id="PTHR11608">
    <property type="entry name" value="BIFUNCTIONAL PROTEIN PYRR"/>
    <property type="match status" value="1"/>
</dbReference>
<dbReference type="InterPro" id="IPR050137">
    <property type="entry name" value="PyrR_bifunctional"/>
</dbReference>
<keyword evidence="5" id="KW-0021">Allosteric enzyme</keyword>
<organism evidence="16 17">
    <name type="scientific">Sphingobacterium allocomposti</name>
    <dbReference type="NCBI Taxonomy" id="415956"/>
    <lineage>
        <taxon>Bacteria</taxon>
        <taxon>Pseudomonadati</taxon>
        <taxon>Bacteroidota</taxon>
        <taxon>Sphingobacteriia</taxon>
        <taxon>Sphingobacteriales</taxon>
        <taxon>Sphingobacteriaceae</taxon>
        <taxon>Sphingobacterium</taxon>
    </lineage>
</organism>
<evidence type="ECO:0000256" key="8">
    <source>
        <dbReference type="ARBA" id="ARBA00022741"/>
    </source>
</evidence>
<dbReference type="Gene3D" id="3.40.50.2020">
    <property type="match status" value="1"/>
</dbReference>
<dbReference type="OrthoDB" id="9781675at2"/>
<evidence type="ECO:0000259" key="15">
    <source>
        <dbReference type="Pfam" id="PF14681"/>
    </source>
</evidence>
<evidence type="ECO:0000256" key="4">
    <source>
        <dbReference type="ARBA" id="ARBA00011894"/>
    </source>
</evidence>
<evidence type="ECO:0000256" key="11">
    <source>
        <dbReference type="ARBA" id="ARBA00052919"/>
    </source>
</evidence>
<keyword evidence="6 16" id="KW-0328">Glycosyltransferase</keyword>
<sequence>MVTILTKENSIANHYLVELRDVQIQQDRMRFRRNLERLGEIIAYEISKTLAYKPTAVETPLGTATHHVLEDQPVLATIIRAGLPFHQGLLNVFDRADSGFIAAYRHTKKSGEMEIHKKYTNTPDLNDKVVIVADPMLATGRSLVLCCKDLLAEYNIKELHIAVVIASEEGLQHVRAFLPEANLWIGDVDNEMTSKAYIVPGLGDAGDLAYGNKED</sequence>
<comment type="cofactor">
    <cofactor evidence="1">
        <name>Mg(2+)</name>
        <dbReference type="ChEBI" id="CHEBI:18420"/>
    </cofactor>
</comment>
<reference evidence="16 17" key="1">
    <citation type="submission" date="2019-07" db="EMBL/GenBank/DDBJ databases">
        <title>Genomic Encyclopedia of Archaeal and Bacterial Type Strains, Phase II (KMG-II): from individual species to whole genera.</title>
        <authorList>
            <person name="Goeker M."/>
        </authorList>
    </citation>
    <scope>NUCLEOTIDE SEQUENCE [LARGE SCALE GENOMIC DNA]</scope>
    <source>
        <strain evidence="16 17">DSM 18850</strain>
    </source>
</reference>
<keyword evidence="9" id="KW-0342">GTP-binding</keyword>
<dbReference type="SUPFAM" id="SSF53271">
    <property type="entry name" value="PRTase-like"/>
    <property type="match status" value="1"/>
</dbReference>
<evidence type="ECO:0000256" key="9">
    <source>
        <dbReference type="ARBA" id="ARBA00023134"/>
    </source>
</evidence>
<dbReference type="GO" id="GO:0005525">
    <property type="term" value="F:GTP binding"/>
    <property type="evidence" value="ECO:0007669"/>
    <property type="project" value="UniProtKB-KW"/>
</dbReference>
<keyword evidence="8" id="KW-0547">Nucleotide-binding</keyword>
<evidence type="ECO:0000256" key="10">
    <source>
        <dbReference type="ARBA" id="ARBA00031082"/>
    </source>
</evidence>
<evidence type="ECO:0000256" key="7">
    <source>
        <dbReference type="ARBA" id="ARBA00022679"/>
    </source>
</evidence>
<name>A0A5S5DCS8_9SPHI</name>
<dbReference type="GO" id="GO:0004845">
    <property type="term" value="F:uracil phosphoribosyltransferase activity"/>
    <property type="evidence" value="ECO:0007669"/>
    <property type="project" value="UniProtKB-EC"/>
</dbReference>
<dbReference type="InterPro" id="IPR000836">
    <property type="entry name" value="PRTase_dom"/>
</dbReference>
<evidence type="ECO:0000256" key="6">
    <source>
        <dbReference type="ARBA" id="ARBA00022676"/>
    </source>
</evidence>
<keyword evidence="17" id="KW-1185">Reference proteome</keyword>
<protein>
    <recommendedName>
        <fullName evidence="13">Uracil phosphoribosyltransferase</fullName>
        <ecNumber evidence="4">2.4.2.9</ecNumber>
    </recommendedName>
    <alternativeName>
        <fullName evidence="10">UMP pyrophosphorylase</fullName>
    </alternativeName>
    <alternativeName>
        <fullName evidence="14">UPRTase</fullName>
    </alternativeName>
</protein>
<dbReference type="InterPro" id="IPR029057">
    <property type="entry name" value="PRTase-like"/>
</dbReference>
<dbReference type="PANTHER" id="PTHR11608:SF0">
    <property type="entry name" value="BIFUNCTIONAL PROTEIN PYRR"/>
    <property type="match status" value="1"/>
</dbReference>
<comment type="function">
    <text evidence="12">Catalyzes the conversion of uracil and 5-phospho-alpha-D-ribose 1-diphosphate (PRPP) to UMP and diphosphate.</text>
</comment>
<dbReference type="CDD" id="cd06223">
    <property type="entry name" value="PRTases_typeI"/>
    <property type="match status" value="1"/>
</dbReference>
<evidence type="ECO:0000313" key="17">
    <source>
        <dbReference type="Proteomes" id="UP000325105"/>
    </source>
</evidence>
<comment type="similarity">
    <text evidence="3">Belongs to the UPRTase family.</text>
</comment>
<evidence type="ECO:0000256" key="14">
    <source>
        <dbReference type="ARBA" id="ARBA00079807"/>
    </source>
</evidence>
<dbReference type="FunFam" id="3.40.50.2020:FF:000023">
    <property type="entry name" value="Probable uracil phosphoribosyltransferase"/>
    <property type="match status" value="1"/>
</dbReference>
<keyword evidence="7 16" id="KW-0808">Transferase</keyword>
<proteinExistence type="inferred from homology"/>
<dbReference type="RefSeq" id="WP_148909151.1">
    <property type="nucleotide sequence ID" value="NZ_VNHX01000015.1"/>
</dbReference>
<dbReference type="NCBIfam" id="NF001097">
    <property type="entry name" value="PRK00129.1"/>
    <property type="match status" value="1"/>
</dbReference>
<evidence type="ECO:0000256" key="13">
    <source>
        <dbReference type="ARBA" id="ARBA00072146"/>
    </source>
</evidence>
<evidence type="ECO:0000313" key="16">
    <source>
        <dbReference type="EMBL" id="TYP92916.1"/>
    </source>
</evidence>
<gene>
    <name evidence="16" type="ORF">BC792_11515</name>
</gene>
<dbReference type="Pfam" id="PF14681">
    <property type="entry name" value="UPRTase"/>
    <property type="match status" value="1"/>
</dbReference>
<dbReference type="EMBL" id="VNHX01000015">
    <property type="protein sequence ID" value="TYP92916.1"/>
    <property type="molecule type" value="Genomic_DNA"/>
</dbReference>
<comment type="pathway">
    <text evidence="2">Pyrimidine metabolism; UMP biosynthesis via salvage pathway; UMP from uracil: step 1/1.</text>
</comment>
<accession>A0A5S5DCS8</accession>
<dbReference type="AlphaFoldDB" id="A0A5S5DCS8"/>
<evidence type="ECO:0000256" key="2">
    <source>
        <dbReference type="ARBA" id="ARBA00005180"/>
    </source>
</evidence>